<evidence type="ECO:0000256" key="1">
    <source>
        <dbReference type="SAM" id="MobiDB-lite"/>
    </source>
</evidence>
<dbReference type="Proteomes" id="UP000001213">
    <property type="component" value="Chromosome"/>
</dbReference>
<dbReference type="eggNOG" id="ENOG5031VZI">
    <property type="taxonomic scope" value="Bacteria"/>
</dbReference>
<dbReference type="RefSeq" id="WP_013124773.1">
    <property type="nucleotide sequence ID" value="NC_014158.1"/>
</dbReference>
<feature type="compositionally biased region" description="Low complexity" evidence="1">
    <location>
        <begin position="303"/>
        <end position="313"/>
    </location>
</feature>
<accession>D5UPV0</accession>
<evidence type="ECO:0008006" key="5">
    <source>
        <dbReference type="Google" id="ProtNLM"/>
    </source>
</evidence>
<keyword evidence="4" id="KW-1185">Reference proteome</keyword>
<dbReference type="KEGG" id="tpr:Tpau_0064"/>
<dbReference type="EMBL" id="CP001966">
    <property type="protein sequence ID" value="ADG76718.1"/>
    <property type="molecule type" value="Genomic_DNA"/>
</dbReference>
<evidence type="ECO:0000313" key="3">
    <source>
        <dbReference type="EMBL" id="ADG76718.1"/>
    </source>
</evidence>
<gene>
    <name evidence="3" type="ordered locus">Tpau_0064</name>
</gene>
<keyword evidence="2" id="KW-1133">Transmembrane helix</keyword>
<evidence type="ECO:0000313" key="4">
    <source>
        <dbReference type="Proteomes" id="UP000001213"/>
    </source>
</evidence>
<feature type="transmembrane region" description="Helical" evidence="2">
    <location>
        <begin position="12"/>
        <end position="32"/>
    </location>
</feature>
<feature type="compositionally biased region" description="Basic and acidic residues" evidence="1">
    <location>
        <begin position="314"/>
        <end position="324"/>
    </location>
</feature>
<feature type="region of interest" description="Disordered" evidence="1">
    <location>
        <begin position="213"/>
        <end position="234"/>
    </location>
</feature>
<reference evidence="3 4" key="2">
    <citation type="journal article" date="2011" name="Stand. Genomic Sci.">
        <title>Complete genome sequence of Tsukamurella paurometabola type strain (no. 33).</title>
        <authorList>
            <person name="Munk A.C."/>
            <person name="Lapidus A."/>
            <person name="Lucas S."/>
            <person name="Nolan M."/>
            <person name="Tice H."/>
            <person name="Cheng J.F."/>
            <person name="Del Rio T.G."/>
            <person name="Goodwin L."/>
            <person name="Pitluck S."/>
            <person name="Liolios K."/>
            <person name="Huntemann M."/>
            <person name="Ivanova N."/>
            <person name="Mavromatis K."/>
            <person name="Mikhailova N."/>
            <person name="Pati A."/>
            <person name="Chen A."/>
            <person name="Palaniappan K."/>
            <person name="Tapia R."/>
            <person name="Han C."/>
            <person name="Land M."/>
            <person name="Hauser L."/>
            <person name="Chang Y.J."/>
            <person name="Jeffries C.D."/>
            <person name="Brettin T."/>
            <person name="Yasawong M."/>
            <person name="Brambilla E.M."/>
            <person name="Rohde M."/>
            <person name="Sikorski J."/>
            <person name="Goker M."/>
            <person name="Detter J.C."/>
            <person name="Woyke T."/>
            <person name="Bristow J."/>
            <person name="Eisen J.A."/>
            <person name="Markowitz V."/>
            <person name="Hugenholtz P."/>
            <person name="Kyrpides N.C."/>
            <person name="Klenk H.P."/>
        </authorList>
    </citation>
    <scope>NUCLEOTIDE SEQUENCE [LARGE SCALE GENOMIC DNA]</scope>
    <source>
        <strain evidence="4">ATCC 8368 / DSM 20162 / CCUG 35730 / CIP 100753 / JCM 10117 / KCTC 9821 / NBRC 16120 / NCIMB 702349 / NCTC 13040</strain>
    </source>
</reference>
<evidence type="ECO:0000256" key="2">
    <source>
        <dbReference type="SAM" id="Phobius"/>
    </source>
</evidence>
<keyword evidence="2" id="KW-0472">Membrane</keyword>
<organism evidence="3 4">
    <name type="scientific">Tsukamurella paurometabola (strain ATCC 8368 / DSM 20162 / CCUG 35730 / CIP 100753 / JCM 10117 / KCTC 9821 / NBRC 16120 / NCIMB 702349 / NCTC 13040)</name>
    <name type="common">Corynebacterium paurometabolum</name>
    <dbReference type="NCBI Taxonomy" id="521096"/>
    <lineage>
        <taxon>Bacteria</taxon>
        <taxon>Bacillati</taxon>
        <taxon>Actinomycetota</taxon>
        <taxon>Actinomycetes</taxon>
        <taxon>Mycobacteriales</taxon>
        <taxon>Tsukamurellaceae</taxon>
        <taxon>Tsukamurella</taxon>
    </lineage>
</organism>
<feature type="transmembrane region" description="Helical" evidence="2">
    <location>
        <begin position="182"/>
        <end position="201"/>
    </location>
</feature>
<name>D5UPV0_TSUPD</name>
<dbReference type="HOGENOM" id="CLU_857759_0_0_11"/>
<sequence length="324" mass="33796">MNVAGFVRTVLLKPVVLILLLVVGTGAGVVGWNSATTHYESTGSVLVIPPGAGATDPGKNPFANLGEGIAQLANVVALAAQAPEAQERVAATGAQTGYTVSTMAGDSSRSTQLSPQITFVVSGPDAETAQRGARELITVMRDKLRRLQVDAGVTVPGTFADLRVSVEPPLGAEIPAASARDAASYAMGAMGLVTVLILVAVSAKQLIRRRPAHGEVAPVPVSTSGPQDGDSVGENAVADEEAGAQATFPITEAPPRPPRPRQIAPTERPLRPQRALSEDWATAEEPLPEPPGDDRTPVRSSRRVPPQVRWARPANRDDPARPRA</sequence>
<dbReference type="AlphaFoldDB" id="D5UPV0"/>
<protein>
    <recommendedName>
        <fullName evidence="5">Capsular polysaccharide biosynthesis protein</fullName>
    </recommendedName>
</protein>
<reference evidence="4" key="1">
    <citation type="submission" date="2010-03" db="EMBL/GenBank/DDBJ databases">
        <title>The complete chromosome of Tsukamurella paurometabola DSM 20162.</title>
        <authorList>
            <consortium name="US DOE Joint Genome Institute (JGI-PGF)"/>
            <person name="Lucas S."/>
            <person name="Copeland A."/>
            <person name="Lapidus A."/>
            <person name="Glavina del Rio T."/>
            <person name="Dalin E."/>
            <person name="Tice H."/>
            <person name="Bruce D."/>
            <person name="Goodwin L."/>
            <person name="Pitluck S."/>
            <person name="Kyrpides N."/>
            <person name="Mavromatis K."/>
            <person name="Ivanova N."/>
            <person name="Mikhailova N."/>
            <person name="Munk A.C."/>
            <person name="Brettin T."/>
            <person name="Detter J.C."/>
            <person name="Tapia R."/>
            <person name="Han C."/>
            <person name="Larimer F."/>
            <person name="Land M."/>
            <person name="Hauser L."/>
            <person name="Markowitz V."/>
            <person name="Cheng J.-F."/>
            <person name="Hugenholtz P."/>
            <person name="Woyke T."/>
            <person name="Wu D."/>
            <person name="Jando M."/>
            <person name="Brambilla E."/>
            <person name="Klenk H.-P."/>
            <person name="Eisen J.A."/>
        </authorList>
    </citation>
    <scope>NUCLEOTIDE SEQUENCE [LARGE SCALE GENOMIC DNA]</scope>
    <source>
        <strain evidence="4">ATCC 8368 / DSM 20162 / CCUG 35730 / CIP 100753 / JCM 10117 / KCTC 9821 / NBRC 16120 / NCIMB 702349 / NCTC 13040</strain>
    </source>
</reference>
<proteinExistence type="predicted"/>
<keyword evidence="2" id="KW-0812">Transmembrane</keyword>
<dbReference type="STRING" id="521096.Tpau_0064"/>
<feature type="region of interest" description="Disordered" evidence="1">
    <location>
        <begin position="246"/>
        <end position="324"/>
    </location>
</feature>